<keyword evidence="9 14" id="KW-1133">Transmembrane helix</keyword>
<evidence type="ECO:0000256" key="7">
    <source>
        <dbReference type="ARBA" id="ARBA00022692"/>
    </source>
</evidence>
<comment type="function">
    <text evidence="1">Odorant receptor.</text>
</comment>
<dbReference type="PANTHER" id="PTHR26452">
    <property type="entry name" value="OLFACTORY RECEPTOR"/>
    <property type="match status" value="1"/>
</dbReference>
<dbReference type="PROSITE" id="PS50262">
    <property type="entry name" value="G_PROTEIN_RECEP_F1_2"/>
    <property type="match status" value="1"/>
</dbReference>
<sequence length="312" mass="35411">MHNSTTIMEFLLMGFSDVWELRIIHALSFFLMYLVTVIGNVLIVTVTTFDRSLHTPMYFFLRNLSILDACYISVTVPNSCINSMLDNSTISKVGCIAQVFLVVFFVYVELLFLTIMARDRYVAICQPLHYTMIMSPRICSQMTLASILSGLIYASMHTSNTFRLPFCQSNVIHQFFCDIPSLLKLSCSDIFSNEMVIIASSLGIGGGCFIFIIRSYIHIFSTVLKFPSGADRTKAFSTCVPHILVVSVFLSSGFYVYLRPSAITATVQDMVLSVFYSIIPPLFNPIIYSLRNEQIKRVIKRMMGRMFYSRNV</sequence>
<feature type="transmembrane region" description="Helical" evidence="14">
    <location>
        <begin position="96"/>
        <end position="117"/>
    </location>
</feature>
<comment type="function">
    <text evidence="2">Putative odorant or sperm cell receptor.</text>
</comment>
<dbReference type="InterPro" id="IPR050516">
    <property type="entry name" value="Olfactory_GPCR"/>
</dbReference>
<gene>
    <name evidence="17" type="primary">LOC103107606</name>
</gene>
<dbReference type="AlphaFoldDB" id="A0A1S2ZAP6"/>
<keyword evidence="6" id="KW-0716">Sensory transduction</keyword>
<reference evidence="16" key="1">
    <citation type="submission" date="2025-05" db="UniProtKB">
        <authorList>
            <consortium name="RefSeq"/>
        </authorList>
    </citation>
    <scope>NUCLEOTIDE SEQUENCE [LARGE SCALE GENOMIC DNA]</scope>
</reference>
<name>A0A1S2ZAP6_ERIEU</name>
<evidence type="ECO:0000256" key="4">
    <source>
        <dbReference type="ARBA" id="ARBA00010663"/>
    </source>
</evidence>
<dbReference type="eggNOG" id="ENOG502SHXQ">
    <property type="taxonomic scope" value="Eukaryota"/>
</dbReference>
<proteinExistence type="inferred from homology"/>
<feature type="transmembrane region" description="Helical" evidence="14">
    <location>
        <begin position="238"/>
        <end position="258"/>
    </location>
</feature>
<protein>
    <submittedName>
        <fullName evidence="17">Olfactory receptor 14C36</fullName>
    </submittedName>
</protein>
<dbReference type="CDD" id="cd15227">
    <property type="entry name" value="7tmA_OR14-like"/>
    <property type="match status" value="1"/>
</dbReference>
<feature type="domain" description="G-protein coupled receptors family 1 profile" evidence="15">
    <location>
        <begin position="39"/>
        <end position="288"/>
    </location>
</feature>
<reference evidence="17" key="2">
    <citation type="submission" date="2025-08" db="UniProtKB">
        <authorList>
            <consortium name="RefSeq"/>
        </authorList>
    </citation>
    <scope>IDENTIFICATION</scope>
</reference>
<keyword evidence="12 17" id="KW-0675">Receptor</keyword>
<keyword evidence="7 14" id="KW-0812">Transmembrane</keyword>
<evidence type="ECO:0000256" key="6">
    <source>
        <dbReference type="ARBA" id="ARBA00022606"/>
    </source>
</evidence>
<evidence type="ECO:0000256" key="14">
    <source>
        <dbReference type="SAM" id="Phobius"/>
    </source>
</evidence>
<dbReference type="GO" id="GO:0005886">
    <property type="term" value="C:plasma membrane"/>
    <property type="evidence" value="ECO:0007669"/>
    <property type="project" value="UniProtKB-SubCell"/>
</dbReference>
<feature type="transmembrane region" description="Helical" evidence="14">
    <location>
        <begin position="270"/>
        <end position="290"/>
    </location>
</feature>
<feature type="transmembrane region" description="Helical" evidence="14">
    <location>
        <begin position="23"/>
        <end position="46"/>
    </location>
</feature>
<keyword evidence="5" id="KW-1003">Cell membrane</keyword>
<keyword evidence="11 14" id="KW-0472">Membrane</keyword>
<dbReference type="SUPFAM" id="SSF81321">
    <property type="entry name" value="Family A G protein-coupled receptor-like"/>
    <property type="match status" value="1"/>
</dbReference>
<dbReference type="InterPro" id="IPR017452">
    <property type="entry name" value="GPCR_Rhodpsn_7TM"/>
</dbReference>
<dbReference type="GO" id="GO:0004930">
    <property type="term" value="F:G protein-coupled receptor activity"/>
    <property type="evidence" value="ECO:0007669"/>
    <property type="project" value="UniProtKB-KW"/>
</dbReference>
<dbReference type="OMA" id="VNSRICI"/>
<dbReference type="PRINTS" id="PR00237">
    <property type="entry name" value="GPCRRHODOPSN"/>
</dbReference>
<evidence type="ECO:0000256" key="12">
    <source>
        <dbReference type="ARBA" id="ARBA00023170"/>
    </source>
</evidence>
<evidence type="ECO:0000313" key="17">
    <source>
        <dbReference type="RefSeq" id="XP_007516483.1"/>
    </source>
</evidence>
<dbReference type="OrthoDB" id="6151005at2759"/>
<keyword evidence="8" id="KW-0552">Olfaction</keyword>
<evidence type="ECO:0000256" key="10">
    <source>
        <dbReference type="ARBA" id="ARBA00023040"/>
    </source>
</evidence>
<dbReference type="FunFam" id="1.10.1220.70:FF:000001">
    <property type="entry name" value="Olfactory receptor"/>
    <property type="match status" value="1"/>
</dbReference>
<evidence type="ECO:0000259" key="15">
    <source>
        <dbReference type="PROSITE" id="PS50262"/>
    </source>
</evidence>
<dbReference type="Gene3D" id="1.20.1070.10">
    <property type="entry name" value="Rhodopsin 7-helix transmembrane proteins"/>
    <property type="match status" value="1"/>
</dbReference>
<evidence type="ECO:0000256" key="2">
    <source>
        <dbReference type="ARBA" id="ARBA00003929"/>
    </source>
</evidence>
<evidence type="ECO:0000313" key="16">
    <source>
        <dbReference type="Proteomes" id="UP001652624"/>
    </source>
</evidence>
<organism evidence="16 17">
    <name type="scientific">Erinaceus europaeus</name>
    <name type="common">Western European hedgehog</name>
    <dbReference type="NCBI Taxonomy" id="9365"/>
    <lineage>
        <taxon>Eukaryota</taxon>
        <taxon>Metazoa</taxon>
        <taxon>Chordata</taxon>
        <taxon>Craniata</taxon>
        <taxon>Vertebrata</taxon>
        <taxon>Euteleostomi</taxon>
        <taxon>Mammalia</taxon>
        <taxon>Eutheria</taxon>
        <taxon>Laurasiatheria</taxon>
        <taxon>Eulipotyphla</taxon>
        <taxon>Erinaceidae</taxon>
        <taxon>Erinaceinae</taxon>
        <taxon>Erinaceus</taxon>
    </lineage>
</organism>
<dbReference type="PRINTS" id="PR00245">
    <property type="entry name" value="OLFACTORYR"/>
</dbReference>
<evidence type="ECO:0000256" key="13">
    <source>
        <dbReference type="ARBA" id="ARBA00023224"/>
    </source>
</evidence>
<feature type="transmembrane region" description="Helical" evidence="14">
    <location>
        <begin position="58"/>
        <end position="76"/>
    </location>
</feature>
<accession>A0A1S2ZAP6</accession>
<dbReference type="GeneID" id="103107606"/>
<keyword evidence="16" id="KW-1185">Reference proteome</keyword>
<evidence type="ECO:0000256" key="11">
    <source>
        <dbReference type="ARBA" id="ARBA00023136"/>
    </source>
</evidence>
<evidence type="ECO:0000256" key="5">
    <source>
        <dbReference type="ARBA" id="ARBA00022475"/>
    </source>
</evidence>
<dbReference type="InterPro" id="IPR000725">
    <property type="entry name" value="Olfact_rcpt"/>
</dbReference>
<evidence type="ECO:0000256" key="9">
    <source>
        <dbReference type="ARBA" id="ARBA00022989"/>
    </source>
</evidence>
<dbReference type="InParanoid" id="A0A1S2ZAP6"/>
<dbReference type="InterPro" id="IPR000276">
    <property type="entry name" value="GPCR_Rhodpsn"/>
</dbReference>
<evidence type="ECO:0000256" key="1">
    <source>
        <dbReference type="ARBA" id="ARBA00002936"/>
    </source>
</evidence>
<feature type="transmembrane region" description="Helical" evidence="14">
    <location>
        <begin position="138"/>
        <end position="156"/>
    </location>
</feature>
<comment type="similarity">
    <text evidence="4">Belongs to the G-protein coupled receptor 1 family.</text>
</comment>
<dbReference type="STRING" id="9365.ENSEEUP00000012335"/>
<keyword evidence="13" id="KW-0807">Transducer</keyword>
<dbReference type="Pfam" id="PF13853">
    <property type="entry name" value="7tm_4"/>
    <property type="match status" value="1"/>
</dbReference>
<feature type="transmembrane region" description="Helical" evidence="14">
    <location>
        <begin position="195"/>
        <end position="217"/>
    </location>
</feature>
<comment type="subcellular location">
    <subcellularLocation>
        <location evidence="3">Cell membrane</location>
        <topology evidence="3">Multi-pass membrane protein</topology>
    </subcellularLocation>
</comment>
<dbReference type="GO" id="GO:0004984">
    <property type="term" value="F:olfactory receptor activity"/>
    <property type="evidence" value="ECO:0007669"/>
    <property type="project" value="InterPro"/>
</dbReference>
<dbReference type="FunFam" id="1.20.1070.10:FF:000037">
    <property type="entry name" value="Olfactory receptor"/>
    <property type="match status" value="1"/>
</dbReference>
<keyword evidence="10" id="KW-0297">G-protein coupled receptor</keyword>
<evidence type="ECO:0000256" key="3">
    <source>
        <dbReference type="ARBA" id="ARBA00004651"/>
    </source>
</evidence>
<dbReference type="RefSeq" id="XP_007516483.1">
    <property type="nucleotide sequence ID" value="XM_007516421.1"/>
</dbReference>
<dbReference type="Proteomes" id="UP001652624">
    <property type="component" value="Chromosome 2"/>
</dbReference>
<evidence type="ECO:0000256" key="8">
    <source>
        <dbReference type="ARBA" id="ARBA00022725"/>
    </source>
</evidence>